<protein>
    <submittedName>
        <fullName evidence="4">Porin family protein</fullName>
    </submittedName>
</protein>
<dbReference type="Gene3D" id="2.40.160.10">
    <property type="entry name" value="Porin"/>
    <property type="match status" value="1"/>
</dbReference>
<evidence type="ECO:0000313" key="5">
    <source>
        <dbReference type="Proteomes" id="UP000664654"/>
    </source>
</evidence>
<accession>A0A939DK54</accession>
<feature type="domain" description="Outer membrane protein beta-barrel" evidence="3">
    <location>
        <begin position="10"/>
        <end position="158"/>
    </location>
</feature>
<dbReference type="InterPro" id="IPR011250">
    <property type="entry name" value="OMP/PagP_B-barrel"/>
</dbReference>
<evidence type="ECO:0000256" key="2">
    <source>
        <dbReference type="SAM" id="SignalP"/>
    </source>
</evidence>
<dbReference type="InterPro" id="IPR027385">
    <property type="entry name" value="Beta-barrel_OMP"/>
</dbReference>
<reference evidence="4" key="1">
    <citation type="submission" date="2021-03" db="EMBL/GenBank/DDBJ databases">
        <title>novel species isolated from a fishpond in China.</title>
        <authorList>
            <person name="Lu H."/>
            <person name="Cai Z."/>
        </authorList>
    </citation>
    <scope>NUCLEOTIDE SEQUENCE</scope>
    <source>
        <strain evidence="4">JCM 30855</strain>
    </source>
</reference>
<dbReference type="EMBL" id="JAFKCV010000001">
    <property type="protein sequence ID" value="MBN7824208.1"/>
    <property type="molecule type" value="Genomic_DNA"/>
</dbReference>
<organism evidence="4 5">
    <name type="scientific">Bowmanella dokdonensis</name>
    <dbReference type="NCBI Taxonomy" id="751969"/>
    <lineage>
        <taxon>Bacteria</taxon>
        <taxon>Pseudomonadati</taxon>
        <taxon>Pseudomonadota</taxon>
        <taxon>Gammaproteobacteria</taxon>
        <taxon>Alteromonadales</taxon>
        <taxon>Alteromonadaceae</taxon>
        <taxon>Bowmanella</taxon>
    </lineage>
</organism>
<evidence type="ECO:0000259" key="3">
    <source>
        <dbReference type="Pfam" id="PF13505"/>
    </source>
</evidence>
<proteinExistence type="predicted"/>
<dbReference type="InterPro" id="IPR023614">
    <property type="entry name" value="Porin_dom_sf"/>
</dbReference>
<feature type="signal peptide" evidence="2">
    <location>
        <begin position="1"/>
        <end position="22"/>
    </location>
</feature>
<keyword evidence="1 2" id="KW-0732">Signal</keyword>
<evidence type="ECO:0000256" key="1">
    <source>
        <dbReference type="ARBA" id="ARBA00022729"/>
    </source>
</evidence>
<comment type="caution">
    <text evidence="4">The sequence shown here is derived from an EMBL/GenBank/DDBJ whole genome shotgun (WGS) entry which is preliminary data.</text>
</comment>
<evidence type="ECO:0000313" key="4">
    <source>
        <dbReference type="EMBL" id="MBN7824208.1"/>
    </source>
</evidence>
<dbReference type="Pfam" id="PF13505">
    <property type="entry name" value="OMP_b-brl"/>
    <property type="match status" value="1"/>
</dbReference>
<name>A0A939DK54_9ALTE</name>
<feature type="chain" id="PRO_5037198837" evidence="2">
    <location>
        <begin position="23"/>
        <end position="199"/>
    </location>
</feature>
<dbReference type="RefSeq" id="WP_206572295.1">
    <property type="nucleotide sequence ID" value="NZ_JAFKCV010000001.1"/>
</dbReference>
<dbReference type="Proteomes" id="UP000664654">
    <property type="component" value="Unassembled WGS sequence"/>
</dbReference>
<keyword evidence="5" id="KW-1185">Reference proteome</keyword>
<gene>
    <name evidence="4" type="ORF">J0A66_03110</name>
</gene>
<sequence length="199" mass="21412">MKSQVMVASLFSLSLLSVAVSAAAPEWNLVELSYAKADIDDADGISPAGFNLSGSALLGDSVFLKGDFTSLSDDFQVLGESVDVDLDWFSAGLGYRYAVSGQTDLYGIVSYESFELKASLDGESESGDDNGYGLTVGVRSMLTGQLELDGSISYIDIDESETLYRLGANYYFTPQLSVGASYRAADDFDIWYLGGRFTF</sequence>
<dbReference type="AlphaFoldDB" id="A0A939DK54"/>
<dbReference type="SUPFAM" id="SSF56925">
    <property type="entry name" value="OMPA-like"/>
    <property type="match status" value="1"/>
</dbReference>